<dbReference type="Proteomes" id="UP000184368">
    <property type="component" value="Unassembled WGS sequence"/>
</dbReference>
<keyword evidence="2" id="KW-1185">Reference proteome</keyword>
<proteinExistence type="predicted"/>
<protein>
    <submittedName>
        <fullName evidence="1">Uncharacterized protein</fullName>
    </submittedName>
</protein>
<dbReference type="AlphaFoldDB" id="A0A1M5HRT3"/>
<reference evidence="1 2" key="1">
    <citation type="submission" date="2016-11" db="EMBL/GenBank/DDBJ databases">
        <authorList>
            <person name="Jaros S."/>
            <person name="Januszkiewicz K."/>
            <person name="Wedrychowicz H."/>
        </authorList>
    </citation>
    <scope>NUCLEOTIDE SEQUENCE [LARGE SCALE GENOMIC DNA]</scope>
    <source>
        <strain evidence="1 2">DSM 26897</strain>
    </source>
</reference>
<evidence type="ECO:0000313" key="1">
    <source>
        <dbReference type="EMBL" id="SHG18684.1"/>
    </source>
</evidence>
<organism evidence="1 2">
    <name type="scientific">Cnuella takakiae</name>
    <dbReference type="NCBI Taxonomy" id="1302690"/>
    <lineage>
        <taxon>Bacteria</taxon>
        <taxon>Pseudomonadati</taxon>
        <taxon>Bacteroidota</taxon>
        <taxon>Chitinophagia</taxon>
        <taxon>Chitinophagales</taxon>
        <taxon>Chitinophagaceae</taxon>
        <taxon>Cnuella</taxon>
    </lineage>
</organism>
<sequence>MIDGIAGTTTGALAKWRAVVALRIIVIFRCFCEYCFVFTRFHSISSVATGQASKPKYDKSHYESKKFHALQR</sequence>
<evidence type="ECO:0000313" key="2">
    <source>
        <dbReference type="Proteomes" id="UP000184368"/>
    </source>
</evidence>
<name>A0A1M5HRT3_9BACT</name>
<accession>A0A1M5HRT3</accession>
<gene>
    <name evidence="1" type="ORF">SAMN05444008_12032</name>
</gene>
<dbReference type="EMBL" id="FQUO01000020">
    <property type="protein sequence ID" value="SHG18684.1"/>
    <property type="molecule type" value="Genomic_DNA"/>
</dbReference>